<evidence type="ECO:0000313" key="1">
    <source>
        <dbReference type="EMBL" id="MFC0314495.1"/>
    </source>
</evidence>
<name>A0ABV6H6I9_9ACTN</name>
<proteinExistence type="predicted"/>
<evidence type="ECO:0000313" key="2">
    <source>
        <dbReference type="Proteomes" id="UP001589783"/>
    </source>
</evidence>
<evidence type="ECO:0008006" key="3">
    <source>
        <dbReference type="Google" id="ProtNLM"/>
    </source>
</evidence>
<comment type="caution">
    <text evidence="1">The sequence shown here is derived from an EMBL/GenBank/DDBJ whole genome shotgun (WGS) entry which is preliminary data.</text>
</comment>
<dbReference type="RefSeq" id="WP_382362332.1">
    <property type="nucleotide sequence ID" value="NZ_JBHLWV010000016.1"/>
</dbReference>
<gene>
    <name evidence="1" type="ORF">ACFFJD_06480</name>
</gene>
<dbReference type="Proteomes" id="UP001589783">
    <property type="component" value="Unassembled WGS sequence"/>
</dbReference>
<sequence length="520" mass="56852">MTAPVLDRAPAALTGRQEPHHLLQAEPVPEWERRGAAAVTLSNRIAGDKPLFPWQADEMRGILRWDPVSGLWLHSTCVLIIPRQNGKSEVLLYRCVYGLFVLNETIVFSVQRWKTGRVIAQRLIKMIEAIPSLRSKLKKKPTMSQGMAEIQLRSGASITFITRSPDSGTGLDAVDLLIYDEAYNLTEGDTSALDPTIMASDNPQTIYTSSAVNADIHTNGLVLTALREDALAATSPNGLYFAEHMAPPEMDRDEPETWRYANPSFGIIQTDAKMRDALRKQKTERSRRIFDVNFLGRGVWPKLVDTGEALYADEVLEAAKAPNDLHLRGSVAISIDRSYVGRDWAIVAATFADDGAPYLEVGFVGKATNAAMVRKVKALVDLWDPIIIIDRKSAAAPLIALLKAEDIVPEVTGADKMAVACQGIEADLLDAQMYLADQPAIIDAFGSATKRLMPQGDWAWNRAEGGASIAPLVAMTMARWGLIEFGIDTGGALPALDAATGEQWPQDFDFDDFDAMAAGF</sequence>
<dbReference type="InterPro" id="IPR027417">
    <property type="entry name" value="P-loop_NTPase"/>
</dbReference>
<protein>
    <recommendedName>
        <fullName evidence="3">Terminase</fullName>
    </recommendedName>
</protein>
<keyword evidence="2" id="KW-1185">Reference proteome</keyword>
<organism evidence="1 2">
    <name type="scientific">Gordonia phosphorivorans</name>
    <dbReference type="NCBI Taxonomy" id="1056982"/>
    <lineage>
        <taxon>Bacteria</taxon>
        <taxon>Bacillati</taxon>
        <taxon>Actinomycetota</taxon>
        <taxon>Actinomycetes</taxon>
        <taxon>Mycobacteriales</taxon>
        <taxon>Gordoniaceae</taxon>
        <taxon>Gordonia</taxon>
    </lineage>
</organism>
<dbReference type="EMBL" id="JBHLWV010000016">
    <property type="protein sequence ID" value="MFC0314495.1"/>
    <property type="molecule type" value="Genomic_DNA"/>
</dbReference>
<accession>A0ABV6H6I9</accession>
<dbReference type="Gene3D" id="3.40.50.300">
    <property type="entry name" value="P-loop containing nucleotide triphosphate hydrolases"/>
    <property type="match status" value="1"/>
</dbReference>
<reference evidence="1 2" key="1">
    <citation type="submission" date="2024-09" db="EMBL/GenBank/DDBJ databases">
        <authorList>
            <person name="Sun Q."/>
            <person name="Mori K."/>
        </authorList>
    </citation>
    <scope>NUCLEOTIDE SEQUENCE [LARGE SCALE GENOMIC DNA]</scope>
    <source>
        <strain evidence="1 2">CCM 7957</strain>
    </source>
</reference>